<reference evidence="5" key="3">
    <citation type="submission" date="2020-12" db="UniProtKB">
        <authorList>
            <consortium name="EnsemblPlants"/>
        </authorList>
    </citation>
    <scope>IDENTIFICATION</scope>
</reference>
<keyword evidence="6" id="KW-1185">Reference proteome</keyword>
<dbReference type="Proteomes" id="UP000006727">
    <property type="component" value="Chromosome 24"/>
</dbReference>
<dbReference type="InterPro" id="IPR029044">
    <property type="entry name" value="Nucleotide-diphossugar_trans"/>
</dbReference>
<dbReference type="PANTHER" id="PTHR47213:SF1">
    <property type="entry name" value="OS07G0567300 PROTEIN"/>
    <property type="match status" value="1"/>
</dbReference>
<protein>
    <recommendedName>
        <fullName evidence="3">Alpha 1,4-glycosyltransferase domain-containing protein</fullName>
    </recommendedName>
</protein>
<name>A0A2K1IFG1_PHYPA</name>
<feature type="region of interest" description="Disordered" evidence="1">
    <location>
        <begin position="341"/>
        <end position="364"/>
    </location>
</feature>
<feature type="compositionally biased region" description="Acidic residues" evidence="1">
    <location>
        <begin position="654"/>
        <end position="663"/>
    </location>
</feature>
<gene>
    <name evidence="5" type="primary">LOC112276830</name>
    <name evidence="4" type="ORF">PHYPA_028602</name>
</gene>
<dbReference type="PaxDb" id="3218-PP1S18_73V6.1"/>
<feature type="region of interest" description="Disordered" evidence="1">
    <location>
        <begin position="161"/>
        <end position="180"/>
    </location>
</feature>
<dbReference type="Pfam" id="PF04488">
    <property type="entry name" value="Gly_transf_sug"/>
    <property type="match status" value="1"/>
</dbReference>
<organism evidence="4">
    <name type="scientific">Physcomitrium patens</name>
    <name type="common">Spreading-leaved earth moss</name>
    <name type="synonym">Physcomitrella patens</name>
    <dbReference type="NCBI Taxonomy" id="3218"/>
    <lineage>
        <taxon>Eukaryota</taxon>
        <taxon>Viridiplantae</taxon>
        <taxon>Streptophyta</taxon>
        <taxon>Embryophyta</taxon>
        <taxon>Bryophyta</taxon>
        <taxon>Bryophytina</taxon>
        <taxon>Bryopsida</taxon>
        <taxon>Funariidae</taxon>
        <taxon>Funariales</taxon>
        <taxon>Funariaceae</taxon>
        <taxon>Physcomitrium</taxon>
    </lineage>
</organism>
<dbReference type="AlphaFoldDB" id="A0A2K1IFG1"/>
<keyword evidence="2" id="KW-1133">Transmembrane helix</keyword>
<evidence type="ECO:0000313" key="6">
    <source>
        <dbReference type="Proteomes" id="UP000006727"/>
    </source>
</evidence>
<dbReference type="Gramene" id="Pp3c24_4230V3.1">
    <property type="protein sequence ID" value="Pp3c24_4230V3.1"/>
    <property type="gene ID" value="Pp3c24_4230"/>
</dbReference>
<evidence type="ECO:0000256" key="1">
    <source>
        <dbReference type="SAM" id="MobiDB-lite"/>
    </source>
</evidence>
<dbReference type="Pfam" id="PF04572">
    <property type="entry name" value="Gb3_synth"/>
    <property type="match status" value="1"/>
</dbReference>
<feature type="region of interest" description="Disordered" evidence="1">
    <location>
        <begin position="541"/>
        <end position="576"/>
    </location>
</feature>
<feature type="transmembrane region" description="Helical" evidence="2">
    <location>
        <begin position="29"/>
        <end position="51"/>
    </location>
</feature>
<dbReference type="SUPFAM" id="SSF53448">
    <property type="entry name" value="Nucleotide-diphospho-sugar transferases"/>
    <property type="match status" value="1"/>
</dbReference>
<evidence type="ECO:0000256" key="2">
    <source>
        <dbReference type="SAM" id="Phobius"/>
    </source>
</evidence>
<dbReference type="InterPro" id="IPR007577">
    <property type="entry name" value="GlycoTrfase_DXD_sugar-bd_CS"/>
</dbReference>
<accession>A0A2K1IFG1</accession>
<dbReference type="GeneID" id="112276830"/>
<proteinExistence type="predicted"/>
<keyword evidence="2" id="KW-0472">Membrane</keyword>
<dbReference type="EnsemblPlants" id="Pp3c24_4230V3.1">
    <property type="protein sequence ID" value="Pp3c24_4230V3.1"/>
    <property type="gene ID" value="Pp3c24_4230"/>
</dbReference>
<reference evidence="4 6" key="2">
    <citation type="journal article" date="2018" name="Plant J.">
        <title>The Physcomitrella patens chromosome-scale assembly reveals moss genome structure and evolution.</title>
        <authorList>
            <person name="Lang D."/>
            <person name="Ullrich K.K."/>
            <person name="Murat F."/>
            <person name="Fuchs J."/>
            <person name="Jenkins J."/>
            <person name="Haas F.B."/>
            <person name="Piednoel M."/>
            <person name="Gundlach H."/>
            <person name="Van Bel M."/>
            <person name="Meyberg R."/>
            <person name="Vives C."/>
            <person name="Morata J."/>
            <person name="Symeonidi A."/>
            <person name="Hiss M."/>
            <person name="Muchero W."/>
            <person name="Kamisugi Y."/>
            <person name="Saleh O."/>
            <person name="Blanc G."/>
            <person name="Decker E.L."/>
            <person name="van Gessel N."/>
            <person name="Grimwood J."/>
            <person name="Hayes R.D."/>
            <person name="Graham S.W."/>
            <person name="Gunter L.E."/>
            <person name="McDaniel S.F."/>
            <person name="Hoernstein S.N.W."/>
            <person name="Larsson A."/>
            <person name="Li F.W."/>
            <person name="Perroud P.F."/>
            <person name="Phillips J."/>
            <person name="Ranjan P."/>
            <person name="Rokshar D.S."/>
            <person name="Rothfels C.J."/>
            <person name="Schneider L."/>
            <person name="Shu S."/>
            <person name="Stevenson D.W."/>
            <person name="Thummler F."/>
            <person name="Tillich M."/>
            <person name="Villarreal Aguilar J.C."/>
            <person name="Widiez T."/>
            <person name="Wong G.K."/>
            <person name="Wymore A."/>
            <person name="Zhang Y."/>
            <person name="Zimmer A.D."/>
            <person name="Quatrano R.S."/>
            <person name="Mayer K.F.X."/>
            <person name="Goodstein D."/>
            <person name="Casacuberta J.M."/>
            <person name="Vandepoele K."/>
            <person name="Reski R."/>
            <person name="Cuming A.C."/>
            <person name="Tuskan G.A."/>
            <person name="Maumus F."/>
            <person name="Salse J."/>
            <person name="Schmutz J."/>
            <person name="Rensing S.A."/>
        </authorList>
    </citation>
    <scope>NUCLEOTIDE SEQUENCE [LARGE SCALE GENOMIC DNA]</scope>
    <source>
        <strain evidence="5 6">cv. Gransden 2004</strain>
    </source>
</reference>
<feature type="compositionally biased region" description="Polar residues" evidence="1">
    <location>
        <begin position="544"/>
        <end position="555"/>
    </location>
</feature>
<dbReference type="RefSeq" id="XP_024364339.1">
    <property type="nucleotide sequence ID" value="XM_024508571.2"/>
</dbReference>
<dbReference type="KEGG" id="ppp:112276830"/>
<dbReference type="OrthoDB" id="409543at2759"/>
<dbReference type="Gene3D" id="3.90.550.20">
    <property type="match status" value="1"/>
</dbReference>
<reference evidence="4 6" key="1">
    <citation type="journal article" date="2008" name="Science">
        <title>The Physcomitrella genome reveals evolutionary insights into the conquest of land by plants.</title>
        <authorList>
            <person name="Rensing S."/>
            <person name="Lang D."/>
            <person name="Zimmer A."/>
            <person name="Terry A."/>
            <person name="Salamov A."/>
            <person name="Shapiro H."/>
            <person name="Nishiyama T."/>
            <person name="Perroud P.-F."/>
            <person name="Lindquist E."/>
            <person name="Kamisugi Y."/>
            <person name="Tanahashi T."/>
            <person name="Sakakibara K."/>
            <person name="Fujita T."/>
            <person name="Oishi K."/>
            <person name="Shin-I T."/>
            <person name="Kuroki Y."/>
            <person name="Toyoda A."/>
            <person name="Suzuki Y."/>
            <person name="Hashimoto A."/>
            <person name="Yamaguchi K."/>
            <person name="Sugano A."/>
            <person name="Kohara Y."/>
            <person name="Fujiyama A."/>
            <person name="Anterola A."/>
            <person name="Aoki S."/>
            <person name="Ashton N."/>
            <person name="Barbazuk W.B."/>
            <person name="Barker E."/>
            <person name="Bennetzen J."/>
            <person name="Bezanilla M."/>
            <person name="Blankenship R."/>
            <person name="Cho S.H."/>
            <person name="Dutcher S."/>
            <person name="Estelle M."/>
            <person name="Fawcett J.A."/>
            <person name="Gundlach H."/>
            <person name="Hanada K."/>
            <person name="Heyl A."/>
            <person name="Hicks K.A."/>
            <person name="Hugh J."/>
            <person name="Lohr M."/>
            <person name="Mayer K."/>
            <person name="Melkozernov A."/>
            <person name="Murata T."/>
            <person name="Nelson D."/>
            <person name="Pils B."/>
            <person name="Prigge M."/>
            <person name="Reiss B."/>
            <person name="Renner T."/>
            <person name="Rombauts S."/>
            <person name="Rushton P."/>
            <person name="Sanderfoot A."/>
            <person name="Schween G."/>
            <person name="Shiu S.-H."/>
            <person name="Stueber K."/>
            <person name="Theodoulou F.L."/>
            <person name="Tu H."/>
            <person name="Van de Peer Y."/>
            <person name="Verrier P.J."/>
            <person name="Waters E."/>
            <person name="Wood A."/>
            <person name="Yang L."/>
            <person name="Cove D."/>
            <person name="Cuming A."/>
            <person name="Hasebe M."/>
            <person name="Lucas S."/>
            <person name="Mishler D.B."/>
            <person name="Reski R."/>
            <person name="Grigoriev I."/>
            <person name="Quatrano R.S."/>
            <person name="Boore J.L."/>
        </authorList>
    </citation>
    <scope>NUCLEOTIDE SEQUENCE [LARGE SCALE GENOMIC DNA]</scope>
    <source>
        <strain evidence="5 6">cv. Gransden 2004</strain>
    </source>
</reference>
<feature type="domain" description="Alpha 1,4-glycosyltransferase" evidence="3">
    <location>
        <begin position="841"/>
        <end position="971"/>
    </location>
</feature>
<dbReference type="EMBL" id="ABEU02000024">
    <property type="protein sequence ID" value="PNR28010.1"/>
    <property type="molecule type" value="Genomic_DNA"/>
</dbReference>
<evidence type="ECO:0000313" key="5">
    <source>
        <dbReference type="EnsemblPlants" id="Pp3c24_4230V3.1"/>
    </source>
</evidence>
<dbReference type="InterPro" id="IPR044789">
    <property type="entry name" value="Put_A1-4-GlycosylTfrase_plant"/>
</dbReference>
<feature type="compositionally biased region" description="Polar residues" evidence="1">
    <location>
        <begin position="620"/>
        <end position="629"/>
    </location>
</feature>
<dbReference type="InterPro" id="IPR007652">
    <property type="entry name" value="A1-4-GlycosylTfrase_dom"/>
</dbReference>
<evidence type="ECO:0000313" key="4">
    <source>
        <dbReference type="EMBL" id="PNR28010.1"/>
    </source>
</evidence>
<dbReference type="STRING" id="3218.A0A2K1IFG1"/>
<evidence type="ECO:0000259" key="3">
    <source>
        <dbReference type="Pfam" id="PF04572"/>
    </source>
</evidence>
<feature type="region of interest" description="Disordered" evidence="1">
    <location>
        <begin position="618"/>
        <end position="663"/>
    </location>
</feature>
<dbReference type="PANTHER" id="PTHR47213">
    <property type="entry name" value="OS07G0567300 PROTEIN"/>
    <property type="match status" value="1"/>
</dbReference>
<sequence length="972" mass="111148">MPLFKSRARPRLTRLSTSSSLFRRKERQIYIYLFAAAILLIASVSILQLSLGRTSAHAARAADAKHYRRRANGREDLQVNRDMGEFGTAVDQEKQGGTEKARRKHGAELFDSRNLPKNLKIRSAGEAEVGNRLIEEEEEDGYKGKETQVLAEFDERESYLNDGEIDEDLNEERRESGTYQGQQLEDMDRFDDYKVTEDSFNHQGQLLEDMDKFENRLLSQYSYQHRGQLLEDMDKFDNRQVTQDSYKHQGQLLEDIDKFDNRQVTQDSDKQQGQLLEDMDKFDIHPDTKGTVKLPFLDAAERQYIQDLGESRGIERNRKYQTVGRNRTGKRMKEIPLVSKNNTRPYSQEGQKESRKLGHRRNYGRDMPNIEREVKELDNLDMINRSVADKLDTEDKNQLANTIKRVPEDAQGSMWAAVKQEMEKRKALLGENHVGNFKQEAGNPAKVGFRESNPSLASSHLKSVKEIQYLEQKIEPGAPLPLGGFKEFPKIKNASHENDDELLGKNVLEKGVKGEGGVLVDGGRSLARRFGISPWDMQRLRETGNVNPSNLLNGNKDNKDTDQSSMPALGTDEDHNQDSIESNALAFEKRTPDAKGFDQDKNLKVSVAQVHAEIMDVQSGKRQINQDQLHNGEDRSSEDGEELESNITNKDVSAVEENDGGDDDDEVIQWGFYPSLSRSLKFSRFLSAFFEKENCSFRVFMAWTTAPWAYTPRHQRAIESILHFHPHACIVVFTETIDFQFFDSWAKEGYKIAVARPNLEELLGKTPAIDFAYVWYEWRNMNLFYIHYTELLRIAALHKYGGVWLDMDMILARPLPTIHNVLGSTVSESGEWVLNGAFMSFDKSSSFLKACIEEFVATYDETSLGWNGADLLNRVASNATRRGGKTWLESKHLQVLEPVAFFPLSRHDIIRYFAAPKSHQDKVEQKQMLTAILKKSHGTHLWNSVTGRHVPEPGSLVEKLLNRFCLRCTDIL</sequence>
<keyword evidence="2" id="KW-0812">Transmembrane</keyword>